<sequence>MMTERVKKLREQSLNAVPYISMERAEAVNRVYKKYEGAVSTPVLRALVLKEIMSTKKLCINDGELIVGERGEAPAATPTYPELCCHTIEDFEIMDKREKISFKVNEEAKKIQKEEIIPYWEKRSMRYHILENMTDEWKECYAAGIFTEFMEQRGPGHTVADGKIYKKGFLDFKKDIEKAIEELDFLNDHEALDKKNQLEAMSIACDAIMILGKRYAEYAKELAEKEENPERKKELLEISEVCSWVPAHAPRTFREALQMYWFVHLCVITELNPWDSFNPGRLDQHLYPYYKKETEAGTLTEEKAKEYLQCFWVKFNNQPAPPKVGVTLKESGTYTDFANINSGGLKSDGSDGVNDVSYLVLDVIDEMKLLQPSSNVQISKKTPQKFLKRALKIVRKGWGQPSLFNTDAVIQEMLRAGKTVEDARDGGTSGCVETGAFGKEAYILTGYFNLPKILEITLNNGIDPETGKKLGIETGDPTEFKTYEELFEAYKKQLKHFIDIKVRGNRVIERLYATKMPVPFLSVIIDDCISKGKDYNAGGARYNTSYIQGVGIGNITDALTAIKYNVFDNKKITMEELLNAVKDNFEGHEDILHLVKNKTPKYGNDDDYADGIMTEVFHAYYNEVTGRPNGKGGVHRINMLPTTCHIYFGSVIGATPDGRLANTPLADGISPSKGADKNGPTGVIKSASKMDHIITGGTLLNQKFTPSVVQGEEGLDNLAHLVRSYFKMDGHHIQFNVISRETLIEAQNKPEEYKNLIVRVAGYSDYFGNLDKALQDEIIERTEQSF</sequence>
<dbReference type="FunFam" id="3.20.70.20:FF:000008">
    <property type="entry name" value="Hypothetical formate acetyltransferase 3"/>
    <property type="match status" value="1"/>
</dbReference>
<evidence type="ECO:0000313" key="7">
    <source>
        <dbReference type="Proteomes" id="UP001108123"/>
    </source>
</evidence>
<gene>
    <name evidence="6" type="ORF">L0P62_05110</name>
</gene>
<feature type="domain" description="Glycine radical" evidence="4">
    <location>
        <begin position="667"/>
        <end position="786"/>
    </location>
</feature>
<dbReference type="InterPro" id="IPR001150">
    <property type="entry name" value="Gly_radical"/>
</dbReference>
<evidence type="ECO:0000313" key="6">
    <source>
        <dbReference type="EMBL" id="MCG4564824.1"/>
    </source>
</evidence>
<feature type="domain" description="PFL" evidence="5">
    <location>
        <begin position="4"/>
        <end position="660"/>
    </location>
</feature>
<dbReference type="RefSeq" id="WP_226808278.1">
    <property type="nucleotide sequence ID" value="NZ_JAJBNW010000043.1"/>
</dbReference>
<dbReference type="NCBIfam" id="NF043068">
    <property type="entry name" value="glycl_HYPD"/>
    <property type="match status" value="1"/>
</dbReference>
<dbReference type="InterPro" id="IPR051215">
    <property type="entry name" value="GRE"/>
</dbReference>
<organism evidence="6 7">
    <name type="scientific">Anaerosalibacter bizertensis</name>
    <dbReference type="NCBI Taxonomy" id="932217"/>
    <lineage>
        <taxon>Bacteria</taxon>
        <taxon>Bacillati</taxon>
        <taxon>Bacillota</taxon>
        <taxon>Tissierellia</taxon>
        <taxon>Tissierellales</taxon>
        <taxon>Sporanaerobacteraceae</taxon>
        <taxon>Anaerosalibacter</taxon>
    </lineage>
</organism>
<dbReference type="GO" id="GO:0016835">
    <property type="term" value="F:carbon-oxygen lyase activity"/>
    <property type="evidence" value="ECO:0007669"/>
    <property type="project" value="InterPro"/>
</dbReference>
<dbReference type="SUPFAM" id="SSF51998">
    <property type="entry name" value="PFL-like glycyl radical enzymes"/>
    <property type="match status" value="1"/>
</dbReference>
<comment type="caution">
    <text evidence="6">The sequence shown here is derived from an EMBL/GenBank/DDBJ whole genome shotgun (WGS) entry which is preliminary data.</text>
</comment>
<dbReference type="Proteomes" id="UP001108123">
    <property type="component" value="Unassembled WGS sequence"/>
</dbReference>
<dbReference type="InterPro" id="IPR050012">
    <property type="entry name" value="Glycl_HYPD"/>
</dbReference>
<accession>A0A9Q4ACD8</accession>
<keyword evidence="2" id="KW-0456">Lyase</keyword>
<keyword evidence="1 3" id="KW-0556">Organic radical</keyword>
<dbReference type="InterPro" id="IPR010098">
    <property type="entry name" value="PFL2/GDeHydtase_fam"/>
</dbReference>
<dbReference type="Pfam" id="PF02901">
    <property type="entry name" value="PFL-like"/>
    <property type="match status" value="1"/>
</dbReference>
<dbReference type="PROSITE" id="PS51149">
    <property type="entry name" value="GLY_RADICAL_2"/>
    <property type="match status" value="1"/>
</dbReference>
<name>A0A9Q4ACD8_9FIRM</name>
<protein>
    <submittedName>
        <fullName evidence="6">Glycyl radical protein</fullName>
    </submittedName>
</protein>
<dbReference type="Gene3D" id="3.20.70.20">
    <property type="match status" value="1"/>
</dbReference>
<evidence type="ECO:0000256" key="3">
    <source>
        <dbReference type="PROSITE-ProRule" id="PRU00493"/>
    </source>
</evidence>
<dbReference type="AlphaFoldDB" id="A0A9Q4ACD8"/>
<dbReference type="CDD" id="cd01677">
    <property type="entry name" value="PFL2_DhaB_BssA"/>
    <property type="match status" value="1"/>
</dbReference>
<dbReference type="PANTHER" id="PTHR43641:SF2">
    <property type="entry name" value="DEHYDRATASE YBIW-RELATED"/>
    <property type="match status" value="1"/>
</dbReference>
<evidence type="ECO:0000256" key="1">
    <source>
        <dbReference type="ARBA" id="ARBA00022818"/>
    </source>
</evidence>
<evidence type="ECO:0000259" key="4">
    <source>
        <dbReference type="PROSITE" id="PS51149"/>
    </source>
</evidence>
<dbReference type="NCBIfam" id="TIGR01774">
    <property type="entry name" value="PFL2-3"/>
    <property type="match status" value="1"/>
</dbReference>
<dbReference type="Pfam" id="PF01228">
    <property type="entry name" value="Gly_radical"/>
    <property type="match status" value="1"/>
</dbReference>
<reference evidence="6" key="1">
    <citation type="submission" date="2022-01" db="EMBL/GenBank/DDBJ databases">
        <title>Collection of gut derived symbiotic bacterial strains cultured from healthy donors.</title>
        <authorList>
            <person name="Lin H."/>
            <person name="Kohout C."/>
            <person name="Waligurski E."/>
            <person name="Pamer E.G."/>
        </authorList>
    </citation>
    <scope>NUCLEOTIDE SEQUENCE</scope>
    <source>
        <strain evidence="6">MSK.14.39</strain>
    </source>
</reference>
<dbReference type="PROSITE" id="PS51554">
    <property type="entry name" value="PFL"/>
    <property type="match status" value="1"/>
</dbReference>
<dbReference type="PANTHER" id="PTHR43641">
    <property type="entry name" value="FORMATE ACETYLTRANSFERASE 3-RELATED"/>
    <property type="match status" value="1"/>
</dbReference>
<keyword evidence="7" id="KW-1185">Reference proteome</keyword>
<dbReference type="EMBL" id="JAKNID010000013">
    <property type="protein sequence ID" value="MCG4564824.1"/>
    <property type="molecule type" value="Genomic_DNA"/>
</dbReference>
<feature type="modified residue" description="Glycine radical" evidence="3">
    <location>
        <position position="762"/>
    </location>
</feature>
<dbReference type="InterPro" id="IPR004184">
    <property type="entry name" value="PFL_dom"/>
</dbReference>
<evidence type="ECO:0000256" key="2">
    <source>
        <dbReference type="ARBA" id="ARBA00023239"/>
    </source>
</evidence>
<proteinExistence type="predicted"/>
<dbReference type="GO" id="GO:0005829">
    <property type="term" value="C:cytosol"/>
    <property type="evidence" value="ECO:0007669"/>
    <property type="project" value="TreeGrafter"/>
</dbReference>
<evidence type="ECO:0000259" key="5">
    <source>
        <dbReference type="PROSITE" id="PS51554"/>
    </source>
</evidence>